<reference evidence="5" key="2">
    <citation type="submission" date="2016-12" db="EMBL/GenBank/DDBJ databases">
        <title>Whole genome sequencing of Sphingomonas sp. ABOJV.</title>
        <authorList>
            <person name="Conlan S."/>
            <person name="Thomas P.J."/>
            <person name="Mullikin J."/>
            <person name="Palmore T.N."/>
            <person name="Frank K.M."/>
            <person name="Segre J.A."/>
        </authorList>
    </citation>
    <scope>NUCLEOTIDE SEQUENCE [LARGE SCALE GENOMIC DNA]</scope>
    <source>
        <strain evidence="5">ABOJV</strain>
    </source>
</reference>
<dbReference type="GO" id="GO:0032259">
    <property type="term" value="P:methylation"/>
    <property type="evidence" value="ECO:0007669"/>
    <property type="project" value="UniProtKB-KW"/>
</dbReference>
<dbReference type="OrthoDB" id="9777638at2"/>
<keyword evidence="4" id="KW-0808">Transferase</keyword>
<dbReference type="Pfam" id="PF13649">
    <property type="entry name" value="Methyltransf_25"/>
    <property type="match status" value="1"/>
</dbReference>
<dbReference type="CDD" id="cd02440">
    <property type="entry name" value="AdoMet_MTases"/>
    <property type="match status" value="1"/>
</dbReference>
<proteinExistence type="predicted"/>
<dbReference type="Proteomes" id="UP000185161">
    <property type="component" value="Chromosome"/>
</dbReference>
<dbReference type="InterPro" id="IPR029063">
    <property type="entry name" value="SAM-dependent_MTases_sf"/>
</dbReference>
<gene>
    <name evidence="3" type="ORF">BRX40_20350</name>
    <name evidence="4" type="ORF">CA257_02945</name>
</gene>
<evidence type="ECO:0000256" key="1">
    <source>
        <dbReference type="SAM" id="MobiDB-lite"/>
    </source>
</evidence>
<evidence type="ECO:0000313" key="3">
    <source>
        <dbReference type="EMBL" id="APR54460.1"/>
    </source>
</evidence>
<keyword evidence="4" id="KW-0489">Methyltransferase</keyword>
<protein>
    <submittedName>
        <fullName evidence="4">Class I SAM-dependent methyltransferase</fullName>
    </submittedName>
</protein>
<dbReference type="GO" id="GO:0008168">
    <property type="term" value="F:methyltransferase activity"/>
    <property type="evidence" value="ECO:0007669"/>
    <property type="project" value="UniProtKB-KW"/>
</dbReference>
<accession>A0A1L6JG54</accession>
<dbReference type="Gene3D" id="3.40.50.150">
    <property type="entry name" value="Vaccinia Virus protein VP39"/>
    <property type="match status" value="1"/>
</dbReference>
<feature type="compositionally biased region" description="Basic and acidic residues" evidence="1">
    <location>
        <begin position="168"/>
        <end position="178"/>
    </location>
</feature>
<name>A0A1L6JG54_9SPHN</name>
<evidence type="ECO:0000313" key="4">
    <source>
        <dbReference type="EMBL" id="RSV06977.1"/>
    </source>
</evidence>
<reference evidence="3" key="1">
    <citation type="submission" date="2016-12" db="EMBL/GenBank/DDBJ databases">
        <title>Whole genome sequencing of Sphingomonas koreensis.</title>
        <authorList>
            <person name="Conlan S."/>
            <person name="Thomas P.J."/>
            <person name="Mullikin J."/>
            <person name="Palmore T.N."/>
            <person name="Frank K.M."/>
            <person name="Segre J.A."/>
        </authorList>
    </citation>
    <scope>NUCLEOTIDE SEQUENCE</scope>
    <source>
        <strain evidence="3">ABOJV</strain>
    </source>
</reference>
<feature type="domain" description="Methyltransferase" evidence="2">
    <location>
        <begin position="3"/>
        <end position="101"/>
    </location>
</feature>
<dbReference type="AlphaFoldDB" id="A0A1L6JG54"/>
<sequence>MRVLEIGCGPGVAARAVFRRIGHGQVVAIDRSAAAIRIAAAASRAECEAGLLELRTVAIEDFALTGGEPRFDLAFAQHVGVLDGRDPSDAALKRLKAALKPHALLFVEGMAPIPARDLRLLASGFAAIAFQPCSRALPDSATSDARSCCLPRAPTGDGWGQTPPSSRAPDRPASEKARQLSILQ</sequence>
<feature type="region of interest" description="Disordered" evidence="1">
    <location>
        <begin position="144"/>
        <end position="184"/>
    </location>
</feature>
<dbReference type="KEGG" id="skr:BRX40_20350"/>
<organism evidence="3 5">
    <name type="scientific">Sphingomonas koreensis</name>
    <dbReference type="NCBI Taxonomy" id="93064"/>
    <lineage>
        <taxon>Bacteria</taxon>
        <taxon>Pseudomonadati</taxon>
        <taxon>Pseudomonadota</taxon>
        <taxon>Alphaproteobacteria</taxon>
        <taxon>Sphingomonadales</taxon>
        <taxon>Sphingomonadaceae</taxon>
        <taxon>Sphingomonas</taxon>
    </lineage>
</organism>
<dbReference type="Proteomes" id="UP000286681">
    <property type="component" value="Unassembled WGS sequence"/>
</dbReference>
<dbReference type="SUPFAM" id="SSF53335">
    <property type="entry name" value="S-adenosyl-L-methionine-dependent methyltransferases"/>
    <property type="match status" value="1"/>
</dbReference>
<dbReference type="STRING" id="93064.BRX40_20350"/>
<dbReference type="InterPro" id="IPR041698">
    <property type="entry name" value="Methyltransf_25"/>
</dbReference>
<evidence type="ECO:0000259" key="2">
    <source>
        <dbReference type="Pfam" id="PF13649"/>
    </source>
</evidence>
<reference evidence="4 6" key="3">
    <citation type="submission" date="2018-07" db="EMBL/GenBank/DDBJ databases">
        <title>Genomic and Epidemiologic Investigation of an Indolent Hospital Outbreak.</title>
        <authorList>
            <person name="Johnson R.C."/>
            <person name="Deming C."/>
            <person name="Conlan S."/>
            <person name="Zellmer C.J."/>
            <person name="Michelin A.V."/>
            <person name="Lee-Lin S."/>
            <person name="Thomas P.J."/>
            <person name="Park M."/>
            <person name="Weingarten R.A."/>
            <person name="Less J."/>
            <person name="Dekker J.P."/>
            <person name="Frank K.M."/>
            <person name="Musser K.A."/>
            <person name="Mcquiston J.R."/>
            <person name="Henderson D.K."/>
            <person name="Lau A.F."/>
            <person name="Palmore T.N."/>
            <person name="Segre J.A."/>
        </authorList>
    </citation>
    <scope>NUCLEOTIDE SEQUENCE [LARGE SCALE GENOMIC DNA]</scope>
    <source>
        <strain evidence="4 6">SK-NIH.Env10_0317</strain>
    </source>
</reference>
<dbReference type="EMBL" id="CP018820">
    <property type="protein sequence ID" value="APR54460.1"/>
    <property type="molecule type" value="Genomic_DNA"/>
</dbReference>
<dbReference type="RefSeq" id="WP_075152815.1">
    <property type="nucleotide sequence ID" value="NZ_JAQQGM010000001.1"/>
</dbReference>
<dbReference type="EMBL" id="QQWO01000002">
    <property type="protein sequence ID" value="RSV06977.1"/>
    <property type="molecule type" value="Genomic_DNA"/>
</dbReference>
<evidence type="ECO:0000313" key="6">
    <source>
        <dbReference type="Proteomes" id="UP000286681"/>
    </source>
</evidence>
<keyword evidence="5" id="KW-1185">Reference proteome</keyword>
<evidence type="ECO:0000313" key="5">
    <source>
        <dbReference type="Proteomes" id="UP000185161"/>
    </source>
</evidence>